<keyword evidence="10" id="KW-0472">Membrane</keyword>
<dbReference type="PANTHER" id="PTHR34559">
    <property type="entry name" value="CYTOCHROME B-C1 COMPLEX SUBUNIT 8"/>
    <property type="match status" value="1"/>
</dbReference>
<name>A0A1Y1I570_KLENI</name>
<comment type="similarity">
    <text evidence="2">Belongs to the UQCRQ/QCR8 family.</text>
</comment>
<accession>A0A1Y1I570</accession>
<dbReference type="Gene3D" id="1.20.5.210">
    <property type="entry name" value="Cytochrome b-c1 complex subunit 8"/>
    <property type="match status" value="1"/>
</dbReference>
<keyword evidence="12" id="KW-1185">Reference proteome</keyword>
<keyword evidence="5" id="KW-0812">Transmembrane</keyword>
<dbReference type="PANTHER" id="PTHR34559:SF1">
    <property type="entry name" value="OS06G0175900 PROTEIN"/>
    <property type="match status" value="1"/>
</dbReference>
<protein>
    <recommendedName>
        <fullName evidence="13">Cytochrome b-c1 complex subunit 8</fullName>
    </recommendedName>
</protein>
<evidence type="ECO:0000256" key="4">
    <source>
        <dbReference type="ARBA" id="ARBA00022660"/>
    </source>
</evidence>
<dbReference type="SUPFAM" id="SSF81508">
    <property type="entry name" value="Ubiquinone-binding protein QP-C of cytochrome bc1 complex (Ubiquinol-cytochrome c reductase)"/>
    <property type="match status" value="1"/>
</dbReference>
<evidence type="ECO:0000256" key="5">
    <source>
        <dbReference type="ARBA" id="ARBA00022692"/>
    </source>
</evidence>
<reference evidence="11 12" key="1">
    <citation type="journal article" date="2014" name="Nat. Commun.">
        <title>Klebsormidium flaccidum genome reveals primary factors for plant terrestrial adaptation.</title>
        <authorList>
            <person name="Hori K."/>
            <person name="Maruyama F."/>
            <person name="Fujisawa T."/>
            <person name="Togashi T."/>
            <person name="Yamamoto N."/>
            <person name="Seo M."/>
            <person name="Sato S."/>
            <person name="Yamada T."/>
            <person name="Mori H."/>
            <person name="Tajima N."/>
            <person name="Moriyama T."/>
            <person name="Ikeuchi M."/>
            <person name="Watanabe M."/>
            <person name="Wada H."/>
            <person name="Kobayashi K."/>
            <person name="Saito M."/>
            <person name="Masuda T."/>
            <person name="Sasaki-Sekimoto Y."/>
            <person name="Mashiguchi K."/>
            <person name="Awai K."/>
            <person name="Shimojima M."/>
            <person name="Masuda S."/>
            <person name="Iwai M."/>
            <person name="Nobusawa T."/>
            <person name="Narise T."/>
            <person name="Kondo S."/>
            <person name="Saito H."/>
            <person name="Sato R."/>
            <person name="Murakawa M."/>
            <person name="Ihara Y."/>
            <person name="Oshima-Yamada Y."/>
            <person name="Ohtaka K."/>
            <person name="Satoh M."/>
            <person name="Sonobe K."/>
            <person name="Ishii M."/>
            <person name="Ohtani R."/>
            <person name="Kanamori-Sato M."/>
            <person name="Honoki R."/>
            <person name="Miyazaki D."/>
            <person name="Mochizuki H."/>
            <person name="Umetsu J."/>
            <person name="Higashi K."/>
            <person name="Shibata D."/>
            <person name="Kamiya Y."/>
            <person name="Sato N."/>
            <person name="Nakamura Y."/>
            <person name="Tabata S."/>
            <person name="Ida S."/>
            <person name="Kurokawa K."/>
            <person name="Ohta H."/>
        </authorList>
    </citation>
    <scope>NUCLEOTIDE SEQUENCE [LARGE SCALE GENOMIC DNA]</scope>
    <source>
        <strain evidence="11 12">NIES-2285</strain>
    </source>
</reference>
<dbReference type="Pfam" id="PF10890">
    <property type="entry name" value="Cyt_b-c1_8"/>
    <property type="match status" value="1"/>
</dbReference>
<dbReference type="InterPro" id="IPR036642">
    <property type="entry name" value="Cyt_bc1_su8_sf"/>
</dbReference>
<keyword evidence="8" id="KW-1133">Transmembrane helix</keyword>
<keyword evidence="6" id="KW-0999">Mitochondrion inner membrane</keyword>
<proteinExistence type="inferred from homology"/>
<evidence type="ECO:0000256" key="1">
    <source>
        <dbReference type="ARBA" id="ARBA00004434"/>
    </source>
</evidence>
<organism evidence="11 12">
    <name type="scientific">Klebsormidium nitens</name>
    <name type="common">Green alga</name>
    <name type="synonym">Ulothrix nitens</name>
    <dbReference type="NCBI Taxonomy" id="105231"/>
    <lineage>
        <taxon>Eukaryota</taxon>
        <taxon>Viridiplantae</taxon>
        <taxon>Streptophyta</taxon>
        <taxon>Klebsormidiophyceae</taxon>
        <taxon>Klebsormidiales</taxon>
        <taxon>Klebsormidiaceae</taxon>
        <taxon>Klebsormidium</taxon>
    </lineage>
</organism>
<evidence type="ECO:0000256" key="8">
    <source>
        <dbReference type="ARBA" id="ARBA00022989"/>
    </source>
</evidence>
<evidence type="ECO:0000256" key="10">
    <source>
        <dbReference type="ARBA" id="ARBA00023136"/>
    </source>
</evidence>
<evidence type="ECO:0000256" key="9">
    <source>
        <dbReference type="ARBA" id="ARBA00023128"/>
    </source>
</evidence>
<sequence length="72" mass="8475">MGKTPVRLKEVIYMLSPHEQRALTGLFHDMPGKLHKKISENWTDIVCFVAPVVGTVWYANDYIEKEKHHHRF</sequence>
<keyword evidence="3" id="KW-0813">Transport</keyword>
<dbReference type="OrthoDB" id="1841852at2759"/>
<evidence type="ECO:0000256" key="3">
    <source>
        <dbReference type="ARBA" id="ARBA00022448"/>
    </source>
</evidence>
<dbReference type="Proteomes" id="UP000054558">
    <property type="component" value="Unassembled WGS sequence"/>
</dbReference>
<evidence type="ECO:0000256" key="2">
    <source>
        <dbReference type="ARBA" id="ARBA00007668"/>
    </source>
</evidence>
<dbReference type="STRING" id="105231.A0A1Y1I570"/>
<dbReference type="GO" id="GO:0006122">
    <property type="term" value="P:mitochondrial electron transport, ubiquinol to cytochrome c"/>
    <property type="evidence" value="ECO:0007669"/>
    <property type="project" value="InterPro"/>
</dbReference>
<evidence type="ECO:0008006" key="13">
    <source>
        <dbReference type="Google" id="ProtNLM"/>
    </source>
</evidence>
<comment type="subcellular location">
    <subcellularLocation>
        <location evidence="1">Mitochondrion inner membrane</location>
        <topology evidence="1">Single-pass membrane protein</topology>
    </subcellularLocation>
</comment>
<evidence type="ECO:0000313" key="11">
    <source>
        <dbReference type="EMBL" id="GAQ83867.1"/>
    </source>
</evidence>
<dbReference type="GO" id="GO:0005743">
    <property type="term" value="C:mitochondrial inner membrane"/>
    <property type="evidence" value="ECO:0007669"/>
    <property type="project" value="UniProtKB-SubCell"/>
</dbReference>
<dbReference type="GO" id="GO:0045275">
    <property type="term" value="C:respiratory chain complex III"/>
    <property type="evidence" value="ECO:0007669"/>
    <property type="project" value="InterPro"/>
</dbReference>
<dbReference type="AlphaFoldDB" id="A0A1Y1I570"/>
<evidence type="ECO:0000256" key="7">
    <source>
        <dbReference type="ARBA" id="ARBA00022982"/>
    </source>
</evidence>
<keyword evidence="9" id="KW-0496">Mitochondrion</keyword>
<keyword evidence="7" id="KW-0249">Electron transport</keyword>
<dbReference type="InterPro" id="IPR020101">
    <property type="entry name" value="Cyt_b-c1_8-plants"/>
</dbReference>
<dbReference type="EMBL" id="DF237115">
    <property type="protein sequence ID" value="GAQ83867.1"/>
    <property type="molecule type" value="Genomic_DNA"/>
</dbReference>
<gene>
    <name evidence="11" type="ORF">KFL_001660040</name>
</gene>
<dbReference type="OMA" id="WYQEKEK"/>
<evidence type="ECO:0000256" key="6">
    <source>
        <dbReference type="ARBA" id="ARBA00022792"/>
    </source>
</evidence>
<evidence type="ECO:0000313" key="12">
    <source>
        <dbReference type="Proteomes" id="UP000054558"/>
    </source>
</evidence>
<keyword evidence="4" id="KW-0679">Respiratory chain</keyword>